<organism evidence="2">
    <name type="scientific">bioreactor metagenome</name>
    <dbReference type="NCBI Taxonomy" id="1076179"/>
    <lineage>
        <taxon>unclassified sequences</taxon>
        <taxon>metagenomes</taxon>
        <taxon>ecological metagenomes</taxon>
    </lineage>
</organism>
<reference evidence="2" key="1">
    <citation type="submission" date="2019-08" db="EMBL/GenBank/DDBJ databases">
        <authorList>
            <person name="Kucharzyk K."/>
            <person name="Murdoch R.W."/>
            <person name="Higgins S."/>
            <person name="Loffler F."/>
        </authorList>
    </citation>
    <scope>NUCLEOTIDE SEQUENCE</scope>
</reference>
<proteinExistence type="predicted"/>
<sequence>MKKVWKWLGLGFLAFLCVVAAMAFLGKDRALNVELNDVDLAQIEDGSYEGEFDCYRFTNKVAVTVQNHQIIDIKVMKTQNGRESINQELIGQVIEAQSPALDAISGATADKNAFLKAVENALIEAQK</sequence>
<dbReference type="GO" id="GO:0016020">
    <property type="term" value="C:membrane"/>
    <property type="evidence" value="ECO:0007669"/>
    <property type="project" value="InterPro"/>
</dbReference>
<feature type="domain" description="FMN-binding" evidence="1">
    <location>
        <begin position="47"/>
        <end position="125"/>
    </location>
</feature>
<gene>
    <name evidence="2" type="ORF">SDC9_58235</name>
</gene>
<dbReference type="EMBL" id="VSSQ01001893">
    <property type="protein sequence ID" value="MPM11884.1"/>
    <property type="molecule type" value="Genomic_DNA"/>
</dbReference>
<comment type="caution">
    <text evidence="2">The sequence shown here is derived from an EMBL/GenBank/DDBJ whole genome shotgun (WGS) entry which is preliminary data.</text>
</comment>
<dbReference type="AlphaFoldDB" id="A0A644XCH7"/>
<evidence type="ECO:0000259" key="1">
    <source>
        <dbReference type="SMART" id="SM00900"/>
    </source>
</evidence>
<accession>A0A644XCH7</accession>
<dbReference type="SMART" id="SM00900">
    <property type="entry name" value="FMN_bind"/>
    <property type="match status" value="1"/>
</dbReference>
<dbReference type="GO" id="GO:0010181">
    <property type="term" value="F:FMN binding"/>
    <property type="evidence" value="ECO:0007669"/>
    <property type="project" value="InterPro"/>
</dbReference>
<dbReference type="InterPro" id="IPR007329">
    <property type="entry name" value="FMN-bd"/>
</dbReference>
<dbReference type="Gene3D" id="3.90.1010.20">
    <property type="match status" value="1"/>
</dbReference>
<name>A0A644XCH7_9ZZZZ</name>
<dbReference type="Pfam" id="PF04205">
    <property type="entry name" value="FMN_bind"/>
    <property type="match status" value="1"/>
</dbReference>
<protein>
    <recommendedName>
        <fullName evidence="1">FMN-binding domain-containing protein</fullName>
    </recommendedName>
</protein>
<evidence type="ECO:0000313" key="2">
    <source>
        <dbReference type="EMBL" id="MPM11884.1"/>
    </source>
</evidence>